<dbReference type="GO" id="GO:0006006">
    <property type="term" value="P:glucose metabolic process"/>
    <property type="evidence" value="ECO:0007669"/>
    <property type="project" value="UniProtKB-KW"/>
</dbReference>
<dbReference type="InterPro" id="IPR015943">
    <property type="entry name" value="WD40/YVTN_repeat-like_dom_sf"/>
</dbReference>
<dbReference type="InterPro" id="IPR050282">
    <property type="entry name" value="Cycloisomerase_2"/>
</dbReference>
<reference evidence="4" key="1">
    <citation type="submission" date="2019-08" db="EMBL/GenBank/DDBJ databases">
        <title>Seonamhaeicola sediminis sp. nov., isolated from marine sediment.</title>
        <authorList>
            <person name="Cao W.R."/>
        </authorList>
    </citation>
    <scope>NUCLEOTIDE SEQUENCE [LARGE SCALE GENOMIC DNA]</scope>
    <source>
        <strain evidence="4">Gy8</strain>
    </source>
</reference>
<dbReference type="GO" id="GO:0017057">
    <property type="term" value="F:6-phosphogluconolactonase activity"/>
    <property type="evidence" value="ECO:0007669"/>
    <property type="project" value="TreeGrafter"/>
</dbReference>
<gene>
    <name evidence="3" type="ORF">FUA26_11670</name>
</gene>
<keyword evidence="2" id="KW-0313">Glucose metabolism</keyword>
<keyword evidence="2" id="KW-0119">Carbohydrate metabolism</keyword>
<dbReference type="PANTHER" id="PTHR30344:SF1">
    <property type="entry name" value="6-PHOSPHOGLUCONOLACTONASE"/>
    <property type="match status" value="1"/>
</dbReference>
<proteinExistence type="inferred from homology"/>
<dbReference type="PANTHER" id="PTHR30344">
    <property type="entry name" value="6-PHOSPHOGLUCONOLACTONASE-RELATED"/>
    <property type="match status" value="1"/>
</dbReference>
<protein>
    <submittedName>
        <fullName evidence="3">Lactonase family protein</fullName>
    </submittedName>
</protein>
<dbReference type="OrthoDB" id="9790815at2"/>
<keyword evidence="4" id="KW-1185">Reference proteome</keyword>
<name>A0A5C7AUE4_9FLAO</name>
<dbReference type="EMBL" id="VOSC01000025">
    <property type="protein sequence ID" value="TXE10125.1"/>
    <property type="molecule type" value="Genomic_DNA"/>
</dbReference>
<organism evidence="3 4">
    <name type="scientific">Seonamhaeicola algicola</name>
    <dbReference type="NCBI Taxonomy" id="1719036"/>
    <lineage>
        <taxon>Bacteria</taxon>
        <taxon>Pseudomonadati</taxon>
        <taxon>Bacteroidota</taxon>
        <taxon>Flavobacteriia</taxon>
        <taxon>Flavobacteriales</taxon>
        <taxon>Flavobacteriaceae</taxon>
    </lineage>
</organism>
<comment type="similarity">
    <text evidence="1">Belongs to the cycloisomerase 2 family.</text>
</comment>
<evidence type="ECO:0000256" key="2">
    <source>
        <dbReference type="ARBA" id="ARBA00022526"/>
    </source>
</evidence>
<dbReference type="RefSeq" id="WP_147136133.1">
    <property type="nucleotide sequence ID" value="NZ_VOSC01000025.1"/>
</dbReference>
<dbReference type="SUPFAM" id="SSF51004">
    <property type="entry name" value="C-terminal (heme d1) domain of cytochrome cd1-nitrite reductase"/>
    <property type="match status" value="1"/>
</dbReference>
<dbReference type="Proteomes" id="UP000321790">
    <property type="component" value="Unassembled WGS sequence"/>
</dbReference>
<dbReference type="InterPro" id="IPR019405">
    <property type="entry name" value="Lactonase_7-beta_prop"/>
</dbReference>
<dbReference type="InterPro" id="IPR011048">
    <property type="entry name" value="Haem_d1_sf"/>
</dbReference>
<dbReference type="Gene3D" id="2.130.10.10">
    <property type="entry name" value="YVTN repeat-like/Quinoprotein amine dehydrogenase"/>
    <property type="match status" value="1"/>
</dbReference>
<evidence type="ECO:0000256" key="1">
    <source>
        <dbReference type="ARBA" id="ARBA00005564"/>
    </source>
</evidence>
<accession>A0A5C7AUE4</accession>
<sequence length="347" mass="38999">MILFAGSYTTEVLPGLEGFGKGISTLKFNEKTGELTRLHITENVNTAYVTISKNKQFLYSFQEVMPQKHPHVLAYKINKDYSLTFINKQPILGGLPCHINFINNNLLAVACYWTGNVHLYPVNTNGSINSHSQIIQHTGNSINKTRQEAAHSHMVYTRKNQVFVPDLGIDKVMVYNIEKEAVLKESYSINMPLGSGPRHLVMHPNGNYGFVMNELTGHVSILKLKHDKFEVINTINSLPENYKETPSSATIKLSKNGEFLYCANRGSETITIFNFSEEEGTLKQIGIQTVFGKTPRDFEISPCGNWLLVANQDSFTIEVFKIDEETGLLKKVFSAPNLKSISCLQFL</sequence>
<evidence type="ECO:0000313" key="3">
    <source>
        <dbReference type="EMBL" id="TXE10125.1"/>
    </source>
</evidence>
<dbReference type="Pfam" id="PF10282">
    <property type="entry name" value="Lactonase"/>
    <property type="match status" value="1"/>
</dbReference>
<dbReference type="AlphaFoldDB" id="A0A5C7AUE4"/>
<comment type="caution">
    <text evidence="3">The sequence shown here is derived from an EMBL/GenBank/DDBJ whole genome shotgun (WGS) entry which is preliminary data.</text>
</comment>
<evidence type="ECO:0000313" key="4">
    <source>
        <dbReference type="Proteomes" id="UP000321790"/>
    </source>
</evidence>